<evidence type="ECO:0000259" key="5">
    <source>
        <dbReference type="PROSITE" id="PS50931"/>
    </source>
</evidence>
<keyword evidence="4" id="KW-0804">Transcription</keyword>
<organism evidence="6 7">
    <name type="scientific">Acidovorax soli</name>
    <dbReference type="NCBI Taxonomy" id="592050"/>
    <lineage>
        <taxon>Bacteria</taxon>
        <taxon>Pseudomonadati</taxon>
        <taxon>Pseudomonadota</taxon>
        <taxon>Betaproteobacteria</taxon>
        <taxon>Burkholderiales</taxon>
        <taxon>Comamonadaceae</taxon>
        <taxon>Acidovorax</taxon>
    </lineage>
</organism>
<reference evidence="6 7" key="1">
    <citation type="submission" date="2020-08" db="EMBL/GenBank/DDBJ databases">
        <title>Functional genomics of gut bacteria from endangered species of beetles.</title>
        <authorList>
            <person name="Carlos-Shanley C."/>
        </authorList>
    </citation>
    <scope>NUCLEOTIDE SEQUENCE [LARGE SCALE GENOMIC DNA]</scope>
    <source>
        <strain evidence="6 7">S00198</strain>
    </source>
</reference>
<evidence type="ECO:0000256" key="1">
    <source>
        <dbReference type="ARBA" id="ARBA00009437"/>
    </source>
</evidence>
<name>A0A7X0PCZ7_9BURK</name>
<dbReference type="GO" id="GO:0003700">
    <property type="term" value="F:DNA-binding transcription factor activity"/>
    <property type="evidence" value="ECO:0007669"/>
    <property type="project" value="InterPro"/>
</dbReference>
<evidence type="ECO:0000256" key="3">
    <source>
        <dbReference type="ARBA" id="ARBA00023125"/>
    </source>
</evidence>
<dbReference type="InterPro" id="IPR000847">
    <property type="entry name" value="LysR_HTH_N"/>
</dbReference>
<dbReference type="Pfam" id="PF00126">
    <property type="entry name" value="HTH_1"/>
    <property type="match status" value="1"/>
</dbReference>
<dbReference type="PANTHER" id="PTHR30346">
    <property type="entry name" value="TRANSCRIPTIONAL DUAL REGULATOR HCAR-RELATED"/>
    <property type="match status" value="1"/>
</dbReference>
<dbReference type="FunFam" id="1.10.10.10:FF:000001">
    <property type="entry name" value="LysR family transcriptional regulator"/>
    <property type="match status" value="1"/>
</dbReference>
<dbReference type="Gene3D" id="1.10.10.10">
    <property type="entry name" value="Winged helix-like DNA-binding domain superfamily/Winged helix DNA-binding domain"/>
    <property type="match status" value="1"/>
</dbReference>
<keyword evidence="7" id="KW-1185">Reference proteome</keyword>
<dbReference type="GO" id="GO:0003677">
    <property type="term" value="F:DNA binding"/>
    <property type="evidence" value="ECO:0007669"/>
    <property type="project" value="UniProtKB-KW"/>
</dbReference>
<dbReference type="InterPro" id="IPR005119">
    <property type="entry name" value="LysR_subst-bd"/>
</dbReference>
<dbReference type="InterPro" id="IPR036390">
    <property type="entry name" value="WH_DNA-bd_sf"/>
</dbReference>
<evidence type="ECO:0000313" key="6">
    <source>
        <dbReference type="EMBL" id="MBB6559653.1"/>
    </source>
</evidence>
<keyword evidence="2" id="KW-0805">Transcription regulation</keyword>
<gene>
    <name evidence="6" type="ORF">HNP48_002320</name>
</gene>
<dbReference type="SUPFAM" id="SSF53850">
    <property type="entry name" value="Periplasmic binding protein-like II"/>
    <property type="match status" value="1"/>
</dbReference>
<dbReference type="AlphaFoldDB" id="A0A7X0PCZ7"/>
<evidence type="ECO:0000313" key="7">
    <source>
        <dbReference type="Proteomes" id="UP000575083"/>
    </source>
</evidence>
<dbReference type="Gene3D" id="3.40.190.10">
    <property type="entry name" value="Periplasmic binding protein-like II"/>
    <property type="match status" value="2"/>
</dbReference>
<dbReference type="PRINTS" id="PR00039">
    <property type="entry name" value="HTHLYSR"/>
</dbReference>
<comment type="similarity">
    <text evidence="1">Belongs to the LysR transcriptional regulatory family.</text>
</comment>
<evidence type="ECO:0000256" key="4">
    <source>
        <dbReference type="ARBA" id="ARBA00023163"/>
    </source>
</evidence>
<dbReference type="EMBL" id="JACHLK010000003">
    <property type="protein sequence ID" value="MBB6559653.1"/>
    <property type="molecule type" value="Genomic_DNA"/>
</dbReference>
<dbReference type="GO" id="GO:0032993">
    <property type="term" value="C:protein-DNA complex"/>
    <property type="evidence" value="ECO:0007669"/>
    <property type="project" value="TreeGrafter"/>
</dbReference>
<dbReference type="PANTHER" id="PTHR30346:SF17">
    <property type="entry name" value="LYSR FAMILY TRANSCRIPTIONAL REGULATOR"/>
    <property type="match status" value="1"/>
</dbReference>
<proteinExistence type="inferred from homology"/>
<sequence length="314" mass="33838">MNIEFRHLRYFVAVADARHITRAAERLGMQQPPLSQQIKGLEVELGVPLFLRHPKGVTLTDAGQLFYAEATRLLRDCAAMQERMLAFADGSQGMLSIGFTSSSAAHDFTPEALRVCRATYPGIQLVVSENNAAEITDAVASSRLHCGFLRVPVAWPKGVVLKTLLQEPAVLAMPRDHPLAQVPVGKKQGAVQLKELQGEKFIFVRKPGAPGLYANLLELCTREGVAINVVSEVDRMMTNLNLVAAGAGISVVPSSMQGTHHNAIVYRPLARSVKLGAPLTLAYRKSDCHGPTGAFVELVTKIAAERARGATASA</sequence>
<keyword evidence="3 6" id="KW-0238">DNA-binding</keyword>
<comment type="caution">
    <text evidence="6">The sequence shown here is derived from an EMBL/GenBank/DDBJ whole genome shotgun (WGS) entry which is preliminary data.</text>
</comment>
<dbReference type="Proteomes" id="UP000575083">
    <property type="component" value="Unassembled WGS sequence"/>
</dbReference>
<dbReference type="SUPFAM" id="SSF46785">
    <property type="entry name" value="Winged helix' DNA-binding domain"/>
    <property type="match status" value="1"/>
</dbReference>
<dbReference type="Pfam" id="PF03466">
    <property type="entry name" value="LysR_substrate"/>
    <property type="match status" value="1"/>
</dbReference>
<evidence type="ECO:0000256" key="2">
    <source>
        <dbReference type="ARBA" id="ARBA00023015"/>
    </source>
</evidence>
<accession>A0A7X0PCZ7</accession>
<feature type="domain" description="HTH lysR-type" evidence="5">
    <location>
        <begin position="3"/>
        <end position="60"/>
    </location>
</feature>
<dbReference type="PROSITE" id="PS50931">
    <property type="entry name" value="HTH_LYSR"/>
    <property type="match status" value="1"/>
</dbReference>
<protein>
    <submittedName>
        <fullName evidence="6">DNA-binding transcriptional LysR family regulator</fullName>
    </submittedName>
</protein>
<dbReference type="InterPro" id="IPR036388">
    <property type="entry name" value="WH-like_DNA-bd_sf"/>
</dbReference>